<dbReference type="InterPro" id="IPR013238">
    <property type="entry name" value="RNA_pol_III_Rbc25"/>
</dbReference>
<reference evidence="9 10" key="1">
    <citation type="submission" date="2019-03" db="EMBL/GenBank/DDBJ databases">
        <title>Single cell metagenomics reveals metabolic interactions within the superorganism composed of flagellate Streblomastix strix and complex community of Bacteroidetes bacteria on its surface.</title>
        <authorList>
            <person name="Treitli S.C."/>
            <person name="Kolisko M."/>
            <person name="Husnik F."/>
            <person name="Keeling P."/>
            <person name="Hampl V."/>
        </authorList>
    </citation>
    <scope>NUCLEOTIDE SEQUENCE [LARGE SCALE GENOMIC DNA]</scope>
    <source>
        <strain evidence="9">ST1C</strain>
    </source>
</reference>
<comment type="subcellular location">
    <subcellularLocation>
        <location evidence="1">Nucleus</location>
    </subcellularLocation>
</comment>
<comment type="similarity">
    <text evidence="2">Belongs to the eukaryotic RPB7/RPC8 RNA polymerase subunit family.</text>
</comment>
<evidence type="ECO:0000256" key="1">
    <source>
        <dbReference type="ARBA" id="ARBA00004123"/>
    </source>
</evidence>
<accession>A0A5J4WQP9</accession>
<dbReference type="SUPFAM" id="SSF50249">
    <property type="entry name" value="Nucleic acid-binding proteins"/>
    <property type="match status" value="1"/>
</dbReference>
<dbReference type="Gene3D" id="2.40.50.140">
    <property type="entry name" value="Nucleic acid-binding proteins"/>
    <property type="match status" value="1"/>
</dbReference>
<dbReference type="OrthoDB" id="10256606at2759"/>
<evidence type="ECO:0000256" key="2">
    <source>
        <dbReference type="ARBA" id="ARBA00009307"/>
    </source>
</evidence>
<gene>
    <name evidence="9" type="ORF">EZS28_007069</name>
</gene>
<feature type="domain" description="RNA polymerase III subunit Rpc25" evidence="8">
    <location>
        <begin position="83"/>
        <end position="159"/>
    </location>
</feature>
<dbReference type="Pfam" id="PF08292">
    <property type="entry name" value="RNA_pol_Rbc25"/>
    <property type="match status" value="1"/>
</dbReference>
<sequence length="291" mass="32103">MLILHTLRDTIRVTPPDFKLRGSIAVSKAILEKYTNKLLPGVGLSITLYDVQDCGEFRIYPGEGDAFVDVRFRLVVFCPFPGEILYGTVLGLDEKHGIQVTLNFFKHVLIQPIFLPQQAQYDDNIIRWIWDDDDGKFISIEKNSQIRFRVVSTSFYPLSRPPHVIPGSGHPIIGLPQKQSEDKTVTLAQPKLQGSASSSQSGSQSQSQIPFASPVPISQTSDSLANTNAKQGNKMDIDGKVGPAAPTEEEHIDLADMIITKERVIDGDFPMIVWASLMGDGVGLVQQDQNA</sequence>
<dbReference type="GO" id="GO:0006384">
    <property type="term" value="P:transcription initiation at RNA polymerase III promoter"/>
    <property type="evidence" value="ECO:0007669"/>
    <property type="project" value="TreeGrafter"/>
</dbReference>
<dbReference type="Gene3D" id="3.30.1490.120">
    <property type="entry name" value="RNA polymerase Rpb7-like, N-terminal domain"/>
    <property type="match status" value="1"/>
</dbReference>
<dbReference type="Proteomes" id="UP000324800">
    <property type="component" value="Unassembled WGS sequence"/>
</dbReference>
<dbReference type="InterPro" id="IPR045113">
    <property type="entry name" value="Rpb7-like"/>
</dbReference>
<dbReference type="EMBL" id="SNRW01001189">
    <property type="protein sequence ID" value="KAA6397404.1"/>
    <property type="molecule type" value="Genomic_DNA"/>
</dbReference>
<dbReference type="InterPro" id="IPR005576">
    <property type="entry name" value="Rpb7-like_N"/>
</dbReference>
<feature type="region of interest" description="Disordered" evidence="6">
    <location>
        <begin position="183"/>
        <end position="244"/>
    </location>
</feature>
<proteinExistence type="inferred from homology"/>
<evidence type="ECO:0000313" key="10">
    <source>
        <dbReference type="Proteomes" id="UP000324800"/>
    </source>
</evidence>
<evidence type="ECO:0000256" key="4">
    <source>
        <dbReference type="ARBA" id="ARBA00023163"/>
    </source>
</evidence>
<feature type="compositionally biased region" description="Low complexity" evidence="6">
    <location>
        <begin position="193"/>
        <end position="208"/>
    </location>
</feature>
<evidence type="ECO:0000313" key="9">
    <source>
        <dbReference type="EMBL" id="KAA6397404.1"/>
    </source>
</evidence>
<evidence type="ECO:0000256" key="6">
    <source>
        <dbReference type="SAM" id="MobiDB-lite"/>
    </source>
</evidence>
<evidence type="ECO:0000259" key="7">
    <source>
        <dbReference type="Pfam" id="PF03876"/>
    </source>
</evidence>
<dbReference type="AlphaFoldDB" id="A0A5J4WQP9"/>
<comment type="caution">
    <text evidence="9">The sequence shown here is derived from an EMBL/GenBank/DDBJ whole genome shotgun (WGS) entry which is preliminary data.</text>
</comment>
<dbReference type="GO" id="GO:0005666">
    <property type="term" value="C:RNA polymerase III complex"/>
    <property type="evidence" value="ECO:0007669"/>
    <property type="project" value="TreeGrafter"/>
</dbReference>
<organism evidence="9 10">
    <name type="scientific">Streblomastix strix</name>
    <dbReference type="NCBI Taxonomy" id="222440"/>
    <lineage>
        <taxon>Eukaryota</taxon>
        <taxon>Metamonada</taxon>
        <taxon>Preaxostyla</taxon>
        <taxon>Oxymonadida</taxon>
        <taxon>Streblomastigidae</taxon>
        <taxon>Streblomastix</taxon>
    </lineage>
</organism>
<keyword evidence="3 9" id="KW-0240">DNA-directed RNA polymerase</keyword>
<keyword evidence="5" id="KW-0539">Nucleus</keyword>
<evidence type="ECO:0000259" key="8">
    <source>
        <dbReference type="Pfam" id="PF08292"/>
    </source>
</evidence>
<protein>
    <submittedName>
        <fullName evidence="9">DNA-directed RNA polymerase III subunit RPC8</fullName>
    </submittedName>
</protein>
<dbReference type="SUPFAM" id="SSF88798">
    <property type="entry name" value="N-terminal, heterodimerisation domain of RBP7 (RpoE)"/>
    <property type="match status" value="1"/>
</dbReference>
<name>A0A5J4WQP9_9EUKA</name>
<dbReference type="Pfam" id="PF03876">
    <property type="entry name" value="SHS2_Rpb7-N"/>
    <property type="match status" value="1"/>
</dbReference>
<feature type="domain" description="RNA polymerase Rpb7-like N-terminal" evidence="7">
    <location>
        <begin position="8"/>
        <end position="64"/>
    </location>
</feature>
<dbReference type="InterPro" id="IPR036898">
    <property type="entry name" value="RNA_pol_Rpb7-like_N_sf"/>
</dbReference>
<dbReference type="PANTHER" id="PTHR12709:SF1">
    <property type="entry name" value="DNA-DIRECTED RNA POLYMERASE III SUBUNIT RPC8"/>
    <property type="match status" value="1"/>
</dbReference>
<dbReference type="PANTHER" id="PTHR12709">
    <property type="entry name" value="DNA-DIRECTED RNA POLYMERASE II, III"/>
    <property type="match status" value="1"/>
</dbReference>
<evidence type="ECO:0000256" key="5">
    <source>
        <dbReference type="ARBA" id="ARBA00023242"/>
    </source>
</evidence>
<evidence type="ECO:0000256" key="3">
    <source>
        <dbReference type="ARBA" id="ARBA00022478"/>
    </source>
</evidence>
<feature type="compositionally biased region" description="Polar residues" evidence="6">
    <location>
        <begin position="216"/>
        <end position="231"/>
    </location>
</feature>
<dbReference type="InterPro" id="IPR012340">
    <property type="entry name" value="NA-bd_OB-fold"/>
</dbReference>
<keyword evidence="4" id="KW-0804">Transcription</keyword>